<dbReference type="Pfam" id="PF03829">
    <property type="entry name" value="PTSIIA_gutA"/>
    <property type="match status" value="1"/>
</dbReference>
<dbReference type="KEGG" id="spat:A0O21_08805"/>
<protein>
    <submittedName>
        <fullName evidence="2">PTS sorbitol transporter subunit IIA</fullName>
    </submittedName>
</protein>
<sequence length="121" mass="12699">MTKIFEATVLAVGPEAAGMITDANMLILFGEEAPDDLAEYCYKIDNKNLSGSISVGGRLLVDGVNCEITAVGSVVEKNLRGLGHITVSLDGSPQESLPGTLHVAPQAELELKEGTVIQLFA</sequence>
<proteinExistence type="predicted"/>
<dbReference type="STRING" id="1811193.A0O21_08805"/>
<reference evidence="2 3" key="1">
    <citation type="journal article" date="2016" name="Int. J. Syst. Evol. Microbiol.">
        <title>Streptococcuspantholopis sp. nov., isolated from faeces of the Tibetan antelope (Pantholops hodgsonii).</title>
        <authorList>
            <person name="Bai X."/>
            <person name="Xiong Y."/>
            <person name="Lu S."/>
            <person name="Jin D."/>
            <person name="Lai X."/>
            <person name="Yang J."/>
            <person name="Niu L."/>
            <person name="Hu S."/>
            <person name="Meng X."/>
            <person name="Pu J."/>
            <person name="Ye C."/>
            <person name="Xu J."/>
        </authorList>
    </citation>
    <scope>NUCLEOTIDE SEQUENCE [LARGE SCALE GENOMIC DNA]</scope>
    <source>
        <strain evidence="2 3">TA 26</strain>
    </source>
</reference>
<dbReference type="PANTHER" id="PTHR40398:SF1">
    <property type="entry name" value="PTS SYSTEM GLUCITOL_SORBITOL-SPECIFIC EIIA COMPONENT"/>
    <property type="match status" value="1"/>
</dbReference>
<evidence type="ECO:0000256" key="1">
    <source>
        <dbReference type="PROSITE-ProRule" id="PRU00420"/>
    </source>
</evidence>
<dbReference type="Proteomes" id="UP000077317">
    <property type="component" value="Chromosome"/>
</dbReference>
<dbReference type="AlphaFoldDB" id="A0A172QAN3"/>
<dbReference type="GO" id="GO:0008982">
    <property type="term" value="F:protein-N(PI)-phosphohistidine-sugar phosphotransferase activity"/>
    <property type="evidence" value="ECO:0007669"/>
    <property type="project" value="InterPro"/>
</dbReference>
<dbReference type="RefSeq" id="WP_067065264.1">
    <property type="nucleotide sequence ID" value="NZ_CP014699.1"/>
</dbReference>
<dbReference type="EMBL" id="CP014699">
    <property type="protein sequence ID" value="AND80482.1"/>
    <property type="molecule type" value="Genomic_DNA"/>
</dbReference>
<comment type="caution">
    <text evidence="1">Lacks conserved residue(s) required for the propagation of feature annotation.</text>
</comment>
<dbReference type="InterPro" id="IPR004716">
    <property type="entry name" value="PTS_IIA_glucitol/sorbitol-sp"/>
</dbReference>
<name>A0A172QAN3_9STRE</name>
<dbReference type="PANTHER" id="PTHR40398">
    <property type="entry name" value="PTS SYSTEM GLUCITOL/SORBITOL-SPECIFIC EIIA COMPONENT"/>
    <property type="match status" value="1"/>
</dbReference>
<evidence type="ECO:0000313" key="3">
    <source>
        <dbReference type="Proteomes" id="UP000077317"/>
    </source>
</evidence>
<accession>A0A172QAN3</accession>
<gene>
    <name evidence="2" type="ORF">A0O21_08805</name>
</gene>
<organism evidence="2 3">
    <name type="scientific">Streptococcus pantholopis</name>
    <dbReference type="NCBI Taxonomy" id="1811193"/>
    <lineage>
        <taxon>Bacteria</taxon>
        <taxon>Bacillati</taxon>
        <taxon>Bacillota</taxon>
        <taxon>Bacilli</taxon>
        <taxon>Lactobacillales</taxon>
        <taxon>Streptococcaceae</taxon>
        <taxon>Streptococcus</taxon>
    </lineage>
</organism>
<dbReference type="GO" id="GO:0009401">
    <property type="term" value="P:phosphoenolpyruvate-dependent sugar phosphotransferase system"/>
    <property type="evidence" value="ECO:0007669"/>
    <property type="project" value="InterPro"/>
</dbReference>
<dbReference type="GO" id="GO:0016301">
    <property type="term" value="F:kinase activity"/>
    <property type="evidence" value="ECO:0007669"/>
    <property type="project" value="TreeGrafter"/>
</dbReference>
<reference evidence="3" key="2">
    <citation type="submission" date="2016-03" db="EMBL/GenBank/DDBJ databases">
        <title>Streptococcus antelopensis sp. nov., isolated from the feces of the Tibetan antelope (Pantholops hodgsonii) in Hoh Xil National Nature Reserve, Qinghai, China.</title>
        <authorList>
            <person name="Bai X."/>
        </authorList>
    </citation>
    <scope>NUCLEOTIDE SEQUENCE [LARGE SCALE GENOMIC DNA]</scope>
    <source>
        <strain evidence="3">TA 26</strain>
    </source>
</reference>
<dbReference type="Gene3D" id="2.40.33.40">
    <property type="entry name" value="Phosphotransferase system, glucitol/sorbitol-specific IIA component"/>
    <property type="match status" value="1"/>
</dbReference>
<dbReference type="OrthoDB" id="5113885at2"/>
<dbReference type="SUPFAM" id="SSF141530">
    <property type="entry name" value="PTSIIA/GutA-like"/>
    <property type="match status" value="1"/>
</dbReference>
<dbReference type="PROSITE" id="PS51097">
    <property type="entry name" value="PTS_EIIA_TYPE_5"/>
    <property type="match status" value="1"/>
</dbReference>
<dbReference type="GO" id="GO:0005737">
    <property type="term" value="C:cytoplasm"/>
    <property type="evidence" value="ECO:0007669"/>
    <property type="project" value="InterPro"/>
</dbReference>
<dbReference type="InterPro" id="IPR036665">
    <property type="entry name" value="PTS_IIA_glucitol/sorbitol_sf"/>
</dbReference>
<keyword evidence="3" id="KW-1185">Reference proteome</keyword>
<evidence type="ECO:0000313" key="2">
    <source>
        <dbReference type="EMBL" id="AND80482.1"/>
    </source>
</evidence>